<dbReference type="InterPro" id="IPR001405">
    <property type="entry name" value="UPF0758"/>
</dbReference>
<organism evidence="7 8">
    <name type="scientific">Hydrogenovibrio marinus</name>
    <dbReference type="NCBI Taxonomy" id="28885"/>
    <lineage>
        <taxon>Bacteria</taxon>
        <taxon>Pseudomonadati</taxon>
        <taxon>Pseudomonadota</taxon>
        <taxon>Gammaproteobacteria</taxon>
        <taxon>Thiotrichales</taxon>
        <taxon>Piscirickettsiaceae</taxon>
        <taxon>Hydrogenovibrio</taxon>
    </lineage>
</organism>
<dbReference type="Pfam" id="PF04002">
    <property type="entry name" value="RadC"/>
    <property type="match status" value="1"/>
</dbReference>
<keyword evidence="1" id="KW-0645">Protease</keyword>
<dbReference type="GO" id="GO:0008237">
    <property type="term" value="F:metallopeptidase activity"/>
    <property type="evidence" value="ECO:0007669"/>
    <property type="project" value="UniProtKB-KW"/>
</dbReference>
<dbReference type="PANTHER" id="PTHR30471">
    <property type="entry name" value="DNA REPAIR PROTEIN RADC"/>
    <property type="match status" value="1"/>
</dbReference>
<evidence type="ECO:0000313" key="7">
    <source>
        <dbReference type="EMBL" id="KDN96582.1"/>
    </source>
</evidence>
<evidence type="ECO:0000313" key="8">
    <source>
        <dbReference type="Proteomes" id="UP000027341"/>
    </source>
</evidence>
<reference evidence="7 8" key="1">
    <citation type="submission" date="2014-04" db="EMBL/GenBank/DDBJ databases">
        <title>Draft genome sequence of Hydrogenovibrio marinus MH-110, a model organism for aerobic H2 metabolism.</title>
        <authorList>
            <person name="Cha H.J."/>
            <person name="Jo B.H."/>
            <person name="Hwang B.H."/>
        </authorList>
    </citation>
    <scope>NUCLEOTIDE SEQUENCE [LARGE SCALE GENOMIC DNA]</scope>
    <source>
        <strain evidence="7 8">MH-110</strain>
    </source>
</reference>
<name>A0A066ZSW6_HYDMR</name>
<dbReference type="InterPro" id="IPR037518">
    <property type="entry name" value="MPN"/>
</dbReference>
<keyword evidence="2" id="KW-0479">Metal-binding</keyword>
<keyword evidence="3" id="KW-0378">Hydrolase</keyword>
<dbReference type="InterPro" id="IPR020891">
    <property type="entry name" value="UPF0758_CS"/>
</dbReference>
<evidence type="ECO:0000256" key="3">
    <source>
        <dbReference type="ARBA" id="ARBA00022801"/>
    </source>
</evidence>
<evidence type="ECO:0000256" key="5">
    <source>
        <dbReference type="ARBA" id="ARBA00023049"/>
    </source>
</evidence>
<dbReference type="GO" id="GO:0046872">
    <property type="term" value="F:metal ion binding"/>
    <property type="evidence" value="ECO:0007669"/>
    <property type="project" value="UniProtKB-KW"/>
</dbReference>
<dbReference type="Gene3D" id="3.40.140.10">
    <property type="entry name" value="Cytidine Deaminase, domain 2"/>
    <property type="match status" value="1"/>
</dbReference>
<accession>A0A066ZSW6</accession>
<dbReference type="InterPro" id="IPR025657">
    <property type="entry name" value="RadC_JAB"/>
</dbReference>
<protein>
    <recommendedName>
        <fullName evidence="6">MPN domain-containing protein</fullName>
    </recommendedName>
</protein>
<dbReference type="SUPFAM" id="SSF102712">
    <property type="entry name" value="JAB1/MPN domain"/>
    <property type="match status" value="1"/>
</dbReference>
<sequence length="161" mass="18189">MKPFIKTKNAYRVRGEVSEDDILSFARALIAKKFERGVELTSPDLAHEYFVHLLAGYEQEVFGCLFLDNQHRVLLFEELFRGTVNEARIYPREIVKQALSCNAAAVICVHNHPSGDATPSQCDKDITKRINDALELVEVRLLDHLVVGGNDYVSLAKRGFI</sequence>
<dbReference type="Proteomes" id="UP000027341">
    <property type="component" value="Unassembled WGS sequence"/>
</dbReference>
<comment type="caution">
    <text evidence="7">The sequence shown here is derived from an EMBL/GenBank/DDBJ whole genome shotgun (WGS) entry which is preliminary data.</text>
</comment>
<dbReference type="PROSITE" id="PS50249">
    <property type="entry name" value="MPN"/>
    <property type="match status" value="1"/>
</dbReference>
<dbReference type="RefSeq" id="WP_029913032.1">
    <property type="nucleotide sequence ID" value="NZ_AP020335.1"/>
</dbReference>
<proteinExistence type="predicted"/>
<evidence type="ECO:0000259" key="6">
    <source>
        <dbReference type="PROSITE" id="PS50249"/>
    </source>
</evidence>
<dbReference type="CDD" id="cd08071">
    <property type="entry name" value="MPN_DUF2466"/>
    <property type="match status" value="1"/>
</dbReference>
<gene>
    <name evidence="7" type="ORF">EI16_10020</name>
</gene>
<keyword evidence="8" id="KW-1185">Reference proteome</keyword>
<dbReference type="PANTHER" id="PTHR30471:SF3">
    <property type="entry name" value="UPF0758 PROTEIN YEES-RELATED"/>
    <property type="match status" value="1"/>
</dbReference>
<dbReference type="PROSITE" id="PS01302">
    <property type="entry name" value="UPF0758"/>
    <property type="match status" value="1"/>
</dbReference>
<evidence type="ECO:0000256" key="1">
    <source>
        <dbReference type="ARBA" id="ARBA00022670"/>
    </source>
</evidence>
<dbReference type="EMBL" id="JMIU01000001">
    <property type="protein sequence ID" value="KDN96582.1"/>
    <property type="molecule type" value="Genomic_DNA"/>
</dbReference>
<feature type="domain" description="MPN" evidence="6">
    <location>
        <begin position="38"/>
        <end position="161"/>
    </location>
</feature>
<keyword evidence="4" id="KW-0862">Zinc</keyword>
<evidence type="ECO:0000256" key="2">
    <source>
        <dbReference type="ARBA" id="ARBA00022723"/>
    </source>
</evidence>
<dbReference type="NCBIfam" id="TIGR00608">
    <property type="entry name" value="radc"/>
    <property type="match status" value="1"/>
</dbReference>
<keyword evidence="5" id="KW-0482">Metalloprotease</keyword>
<dbReference type="GO" id="GO:0006508">
    <property type="term" value="P:proteolysis"/>
    <property type="evidence" value="ECO:0007669"/>
    <property type="project" value="UniProtKB-KW"/>
</dbReference>
<evidence type="ECO:0000256" key="4">
    <source>
        <dbReference type="ARBA" id="ARBA00022833"/>
    </source>
</evidence>
<dbReference type="STRING" id="28885.EI16_10020"/>
<dbReference type="AlphaFoldDB" id="A0A066ZSW6"/>